<organism evidence="15">
    <name type="scientific">uncultured bacterium F25-01</name>
    <dbReference type="NCBI Taxonomy" id="1191433"/>
    <lineage>
        <taxon>Bacteria</taxon>
        <taxon>environmental samples</taxon>
    </lineage>
</organism>
<dbReference type="EMBL" id="JQ970524">
    <property type="protein sequence ID" value="AFK79184.1"/>
    <property type="molecule type" value="Genomic_DNA"/>
</dbReference>
<comment type="catalytic activity">
    <reaction evidence="11">
        <text>(9Z)-hexadecenoyl-[ACP] + malonyl-[ACP] + H(+) = 3-oxo-(11Z)-octadecenoyl-[ACP] + holo-[ACP] + CO2</text>
        <dbReference type="Rhea" id="RHEA:55040"/>
        <dbReference type="Rhea" id="RHEA-COMP:9623"/>
        <dbReference type="Rhea" id="RHEA-COMP:9685"/>
        <dbReference type="Rhea" id="RHEA-COMP:10800"/>
        <dbReference type="Rhea" id="RHEA-COMP:14074"/>
        <dbReference type="ChEBI" id="CHEBI:15378"/>
        <dbReference type="ChEBI" id="CHEBI:16526"/>
        <dbReference type="ChEBI" id="CHEBI:64479"/>
        <dbReference type="ChEBI" id="CHEBI:78449"/>
        <dbReference type="ChEBI" id="CHEBI:83989"/>
        <dbReference type="ChEBI" id="CHEBI:138538"/>
        <dbReference type="EC" id="2.3.1.179"/>
    </reaction>
</comment>
<evidence type="ECO:0000256" key="4">
    <source>
        <dbReference type="ARBA" id="ARBA00014657"/>
    </source>
</evidence>
<keyword evidence="10 11" id="KW-0012">Acyltransferase</keyword>
<evidence type="ECO:0000256" key="3">
    <source>
        <dbReference type="ARBA" id="ARBA00012356"/>
    </source>
</evidence>
<dbReference type="PROSITE" id="PS00606">
    <property type="entry name" value="KS3_1"/>
    <property type="match status" value="1"/>
</dbReference>
<dbReference type="NCBIfam" id="NF005589">
    <property type="entry name" value="PRK07314.1"/>
    <property type="match status" value="1"/>
</dbReference>
<dbReference type="UniPathway" id="UPA00094"/>
<evidence type="ECO:0000256" key="5">
    <source>
        <dbReference type="ARBA" id="ARBA00022516"/>
    </source>
</evidence>
<evidence type="ECO:0000256" key="8">
    <source>
        <dbReference type="ARBA" id="ARBA00023098"/>
    </source>
</evidence>
<dbReference type="CDD" id="cd00834">
    <property type="entry name" value="KAS_I_II"/>
    <property type="match status" value="1"/>
</dbReference>
<evidence type="ECO:0000256" key="13">
    <source>
        <dbReference type="RuleBase" id="RU003694"/>
    </source>
</evidence>
<name>I3VIH8_9BACT</name>
<dbReference type="GO" id="GO:0006633">
    <property type="term" value="P:fatty acid biosynthetic process"/>
    <property type="evidence" value="ECO:0007669"/>
    <property type="project" value="UniProtKB-UniRule"/>
</dbReference>
<dbReference type="Pfam" id="PF02801">
    <property type="entry name" value="Ketoacyl-synt_C"/>
    <property type="match status" value="1"/>
</dbReference>
<keyword evidence="5 11" id="KW-0444">Lipid biosynthesis</keyword>
<keyword evidence="7" id="KW-0276">Fatty acid metabolism</keyword>
<dbReference type="InterPro" id="IPR014030">
    <property type="entry name" value="Ketoacyl_synth_N"/>
</dbReference>
<dbReference type="InterPro" id="IPR000794">
    <property type="entry name" value="Beta-ketoacyl_synthase"/>
</dbReference>
<dbReference type="InterPro" id="IPR017568">
    <property type="entry name" value="3-oxoacyl-ACP_synth-2"/>
</dbReference>
<evidence type="ECO:0000256" key="10">
    <source>
        <dbReference type="ARBA" id="ARBA00023315"/>
    </source>
</evidence>
<feature type="domain" description="Ketosynthase family 3 (KS3)" evidence="14">
    <location>
        <begin position="1"/>
        <end position="406"/>
    </location>
</feature>
<accession>I3VIH8</accession>
<dbReference type="InterPro" id="IPR020841">
    <property type="entry name" value="PKS_Beta-ketoAc_synthase_dom"/>
</dbReference>
<keyword evidence="8" id="KW-0443">Lipid metabolism</keyword>
<feature type="active site" description="For beta-ketoacyl synthase activity" evidence="12">
    <location>
        <position position="159"/>
    </location>
</feature>
<proteinExistence type="inferred from homology"/>
<evidence type="ECO:0000313" key="15">
    <source>
        <dbReference type="EMBL" id="AFK79184.1"/>
    </source>
</evidence>
<evidence type="ECO:0000256" key="12">
    <source>
        <dbReference type="PIRSR" id="PIRSR000447-1"/>
    </source>
</evidence>
<dbReference type="InterPro" id="IPR014031">
    <property type="entry name" value="Ketoacyl_synth_C"/>
</dbReference>
<dbReference type="PANTHER" id="PTHR11712:SF336">
    <property type="entry name" value="3-OXOACYL-[ACYL-CARRIER-PROTEIN] SYNTHASE, MITOCHONDRIAL"/>
    <property type="match status" value="1"/>
</dbReference>
<sequence>MVVTGLGAITPLGNDIQSTWDGMIAGRSGYGPITLFDPSPFAVQIAGEIRNFDPLQWVERKDARRMDRNTMFAVAASRQAVDDAKLTIDASNAESIGALIGTAIGGIRMTVDQQKILDEKGPNRLSPFFLQNLIPDAASGQVAISLGVKGPNLAIVSACATGGHTLGEAAETIRRGDAVAMIAGGTESCVIPLVLAGFIVMRALASGNGNPQTACRPFDRNRSGFVMAEGAAAMVLEDLDHARTRGARIYAELVGYGSSNDAFDLAAPADKGEGIARAMSMALRKAKASPTDVDYINAHGTGTLLNDKFETAGVRSVFGEHADRLVMSSTKSMTGHMMGAAGLVEGTACVLSIVHGIVPPTINYQVPDPECDIDCAPNVARSMPVRMAMSNSMGLGGHNSCVIFRAFDEN</sequence>
<dbReference type="GO" id="GO:0004315">
    <property type="term" value="F:3-oxoacyl-[acyl-carrier-protein] synthase activity"/>
    <property type="evidence" value="ECO:0007669"/>
    <property type="project" value="UniProtKB-UniRule"/>
</dbReference>
<dbReference type="SMART" id="SM00825">
    <property type="entry name" value="PKS_KS"/>
    <property type="match status" value="1"/>
</dbReference>
<evidence type="ECO:0000256" key="6">
    <source>
        <dbReference type="ARBA" id="ARBA00022679"/>
    </source>
</evidence>
<reference evidence="15" key="1">
    <citation type="submission" date="2012-04" db="EMBL/GenBank/DDBJ databases">
        <title>Characterization of mineral phosphate solubilization trait from soil metagenome.</title>
        <authorList>
            <person name="Chhabra S."/>
            <person name="Brazil D."/>
            <person name="Morrissey J."/>
            <person name="Burke J."/>
            <person name="O'Gara F."/>
            <person name="Dowling D."/>
        </authorList>
    </citation>
    <scope>NUCLEOTIDE SEQUENCE</scope>
</reference>
<dbReference type="FunFam" id="3.40.47.10:FF:000018">
    <property type="entry name" value="3-oxoacyl-[acyl-carrier-protein] synthase 2"/>
    <property type="match status" value="1"/>
</dbReference>
<dbReference type="PIRSF" id="PIRSF000447">
    <property type="entry name" value="KAS_II"/>
    <property type="match status" value="1"/>
</dbReference>
<evidence type="ECO:0000256" key="1">
    <source>
        <dbReference type="ARBA" id="ARBA00005194"/>
    </source>
</evidence>
<dbReference type="GO" id="GO:0005829">
    <property type="term" value="C:cytosol"/>
    <property type="evidence" value="ECO:0007669"/>
    <property type="project" value="TreeGrafter"/>
</dbReference>
<dbReference type="Gene3D" id="3.40.47.10">
    <property type="match status" value="1"/>
</dbReference>
<evidence type="ECO:0000256" key="11">
    <source>
        <dbReference type="PIRNR" id="PIRNR000447"/>
    </source>
</evidence>
<evidence type="ECO:0000256" key="9">
    <source>
        <dbReference type="ARBA" id="ARBA00023160"/>
    </source>
</evidence>
<evidence type="ECO:0000259" key="14">
    <source>
        <dbReference type="PROSITE" id="PS52004"/>
    </source>
</evidence>
<evidence type="ECO:0000256" key="7">
    <source>
        <dbReference type="ARBA" id="ARBA00022832"/>
    </source>
</evidence>
<dbReference type="NCBIfam" id="TIGR03150">
    <property type="entry name" value="fabF"/>
    <property type="match status" value="1"/>
</dbReference>
<keyword evidence="9 11" id="KW-0275">Fatty acid biosynthesis</keyword>
<dbReference type="EC" id="2.3.1.179" evidence="3 11"/>
<comment type="catalytic activity">
    <reaction evidence="11">
        <text>a fatty acyl-[ACP] + malonyl-[ACP] + H(+) = a 3-oxoacyl-[ACP] + holo-[ACP] + CO2</text>
        <dbReference type="Rhea" id="RHEA:22836"/>
        <dbReference type="Rhea" id="RHEA-COMP:9623"/>
        <dbReference type="Rhea" id="RHEA-COMP:9685"/>
        <dbReference type="Rhea" id="RHEA-COMP:9916"/>
        <dbReference type="Rhea" id="RHEA-COMP:14125"/>
        <dbReference type="ChEBI" id="CHEBI:15378"/>
        <dbReference type="ChEBI" id="CHEBI:16526"/>
        <dbReference type="ChEBI" id="CHEBI:64479"/>
        <dbReference type="ChEBI" id="CHEBI:78449"/>
        <dbReference type="ChEBI" id="CHEBI:78776"/>
        <dbReference type="ChEBI" id="CHEBI:138651"/>
    </reaction>
</comment>
<dbReference type="Pfam" id="PF00109">
    <property type="entry name" value="ketoacyl-synt"/>
    <property type="match status" value="1"/>
</dbReference>
<dbReference type="PANTHER" id="PTHR11712">
    <property type="entry name" value="POLYKETIDE SYNTHASE-RELATED"/>
    <property type="match status" value="1"/>
</dbReference>
<dbReference type="InterPro" id="IPR018201">
    <property type="entry name" value="Ketoacyl_synth_AS"/>
</dbReference>
<dbReference type="InterPro" id="IPR016039">
    <property type="entry name" value="Thiolase-like"/>
</dbReference>
<evidence type="ECO:0000256" key="2">
    <source>
        <dbReference type="ARBA" id="ARBA00008467"/>
    </source>
</evidence>
<comment type="similarity">
    <text evidence="2 11 13">Belongs to the thiolase-like superfamily. Beta-ketoacyl-ACP synthases family.</text>
</comment>
<dbReference type="PROSITE" id="PS52004">
    <property type="entry name" value="KS3_2"/>
    <property type="match status" value="1"/>
</dbReference>
<comment type="pathway">
    <text evidence="1 11">Lipid metabolism; fatty acid biosynthesis.</text>
</comment>
<dbReference type="AlphaFoldDB" id="I3VIH8"/>
<dbReference type="SUPFAM" id="SSF53901">
    <property type="entry name" value="Thiolase-like"/>
    <property type="match status" value="2"/>
</dbReference>
<protein>
    <recommendedName>
        <fullName evidence="4 11">3-oxoacyl-[acyl-carrier-protein] synthase 2</fullName>
        <ecNumber evidence="3 11">2.3.1.179</ecNumber>
    </recommendedName>
</protein>
<comment type="function">
    <text evidence="11">Involved in the type II fatty acid elongation cycle. Catalyzes the elongation of a wide range of acyl-ACP by the addition of two carbons from malonyl-ACP to an acyl acceptor. Can efficiently catalyze the conversion of palmitoleoyl-ACP (cis-hexadec-9-enoyl-ACP) to cis-vaccenoyl-ACP (cis-octadec-11-enoyl-ACP), an essential step in the thermal regulation of fatty acid composition.</text>
</comment>
<keyword evidence="6 11" id="KW-0808">Transferase</keyword>